<dbReference type="Gene3D" id="3.40.640.10">
    <property type="entry name" value="Type I PLP-dependent aspartate aminotransferase-like (Major domain)"/>
    <property type="match status" value="1"/>
</dbReference>
<evidence type="ECO:0000313" key="2">
    <source>
        <dbReference type="Proteomes" id="UP001058098"/>
    </source>
</evidence>
<keyword evidence="2" id="KW-1185">Reference proteome</keyword>
<keyword evidence="1" id="KW-0808">Transferase</keyword>
<gene>
    <name evidence="1" type="ORF">IHQ72_33955</name>
</gene>
<dbReference type="SUPFAM" id="SSF53383">
    <property type="entry name" value="PLP-dependent transferases"/>
    <property type="match status" value="1"/>
</dbReference>
<accession>A0ABY5QWK4</accession>
<evidence type="ECO:0000313" key="1">
    <source>
        <dbReference type="EMBL" id="UVC15408.1"/>
    </source>
</evidence>
<reference evidence="1" key="1">
    <citation type="submission" date="2020-09" db="EMBL/GenBank/DDBJ databases">
        <title>Rhizobia associated with sainfoin plants.</title>
        <authorList>
            <person name="Asharfi S."/>
            <person name="Kuzmanovic N."/>
            <person name="Bunk B."/>
            <person name="Sproeer C."/>
            <person name="Becker M."/>
            <person name="Thuenen T."/>
        </authorList>
    </citation>
    <scope>NUCLEOTIDE SEQUENCE</scope>
    <source>
        <strain evidence="1">OM4</strain>
    </source>
</reference>
<dbReference type="RefSeq" id="WP_374120314.1">
    <property type="nucleotide sequence ID" value="NZ_CP062229.1"/>
</dbReference>
<dbReference type="GO" id="GO:0008483">
    <property type="term" value="F:transaminase activity"/>
    <property type="evidence" value="ECO:0007669"/>
    <property type="project" value="UniProtKB-KW"/>
</dbReference>
<organism evidence="1 2">
    <name type="scientific">Mesorhizobium onobrychidis</name>
    <dbReference type="NCBI Taxonomy" id="2775404"/>
    <lineage>
        <taxon>Bacteria</taxon>
        <taxon>Pseudomonadati</taxon>
        <taxon>Pseudomonadota</taxon>
        <taxon>Alphaproteobacteria</taxon>
        <taxon>Hyphomicrobiales</taxon>
        <taxon>Phyllobacteriaceae</taxon>
        <taxon>Mesorhizobium</taxon>
    </lineage>
</organism>
<dbReference type="InterPro" id="IPR005814">
    <property type="entry name" value="Aminotrans_3"/>
</dbReference>
<protein>
    <submittedName>
        <fullName evidence="1">Aminotransferase class III-fold pyridoxal phosphate-dependent enzyme</fullName>
    </submittedName>
</protein>
<sequence length="68" mass="7003">MFTCEQAGVSPGIICRSNGLTGGAVSFAATSYSRRIMFTISQPNLLSQSFYAANPIACVAVEALIAAG</sequence>
<name>A0ABY5QWK4_9HYPH</name>
<dbReference type="InterPro" id="IPR015424">
    <property type="entry name" value="PyrdxlP-dep_Trfase"/>
</dbReference>
<dbReference type="Proteomes" id="UP001058098">
    <property type="component" value="Chromosome"/>
</dbReference>
<proteinExistence type="predicted"/>
<keyword evidence="1" id="KW-0032">Aminotransferase</keyword>
<dbReference type="EMBL" id="CP062229">
    <property type="protein sequence ID" value="UVC15408.1"/>
    <property type="molecule type" value="Genomic_DNA"/>
</dbReference>
<dbReference type="InterPro" id="IPR015421">
    <property type="entry name" value="PyrdxlP-dep_Trfase_major"/>
</dbReference>
<dbReference type="Pfam" id="PF00202">
    <property type="entry name" value="Aminotran_3"/>
    <property type="match status" value="1"/>
</dbReference>